<dbReference type="AlphaFoldDB" id="A0A561UN76"/>
<dbReference type="InterPro" id="IPR002347">
    <property type="entry name" value="SDR_fam"/>
</dbReference>
<dbReference type="EMBL" id="VIWT01000001">
    <property type="protein sequence ID" value="TWG00807.1"/>
    <property type="molecule type" value="Genomic_DNA"/>
</dbReference>
<dbReference type="PROSITE" id="PS00061">
    <property type="entry name" value="ADH_SHORT"/>
    <property type="match status" value="1"/>
</dbReference>
<sequence length="267" mass="27478">MLSKRLVTDEFVIGVAVTVSFKGQVALVTGASRGIGLGIARELVARGARVCITARNPEPLAEAVQDLGGPEQAIAVAGKADDPAHQQEAVDRTIAAFGRLDLLVNNTGINPVFGPVLDTDPVAAAKILAVNVLGPLAWTRLAHRAWMGEHGGAVVNVSSIAGLRTSPGIGMYGVSKAALSRLTMELAGELGPRIRVNAVAPAVVKTKFAEALYLGREEEAAAPYPLKRLGVPQDVAGAVAFLLSEDAAWITGQTLVIDGGVTLGGGL</sequence>
<evidence type="ECO:0000256" key="2">
    <source>
        <dbReference type="ARBA" id="ARBA00023002"/>
    </source>
</evidence>
<keyword evidence="2" id="KW-0560">Oxidoreductase</keyword>
<organism evidence="3 4">
    <name type="scientific">Kitasatospora viridis</name>
    <dbReference type="NCBI Taxonomy" id="281105"/>
    <lineage>
        <taxon>Bacteria</taxon>
        <taxon>Bacillati</taxon>
        <taxon>Actinomycetota</taxon>
        <taxon>Actinomycetes</taxon>
        <taxon>Kitasatosporales</taxon>
        <taxon>Streptomycetaceae</taxon>
        <taxon>Kitasatospora</taxon>
    </lineage>
</organism>
<evidence type="ECO:0000256" key="1">
    <source>
        <dbReference type="ARBA" id="ARBA00006484"/>
    </source>
</evidence>
<dbReference type="PRINTS" id="PR00081">
    <property type="entry name" value="GDHRDH"/>
</dbReference>
<dbReference type="InterPro" id="IPR036291">
    <property type="entry name" value="NAD(P)-bd_dom_sf"/>
</dbReference>
<dbReference type="OrthoDB" id="9789398at2"/>
<dbReference type="Gene3D" id="3.40.50.720">
    <property type="entry name" value="NAD(P)-binding Rossmann-like Domain"/>
    <property type="match status" value="1"/>
</dbReference>
<evidence type="ECO:0000313" key="4">
    <source>
        <dbReference type="Proteomes" id="UP000317940"/>
    </source>
</evidence>
<dbReference type="InterPro" id="IPR020904">
    <property type="entry name" value="Sc_DH/Rdtase_CS"/>
</dbReference>
<gene>
    <name evidence="3" type="ORF">FHX73_114687</name>
</gene>
<dbReference type="SUPFAM" id="SSF51735">
    <property type="entry name" value="NAD(P)-binding Rossmann-fold domains"/>
    <property type="match status" value="1"/>
</dbReference>
<protein>
    <submittedName>
        <fullName evidence="3">NAD(P)-dependent dehydrogenase (Short-subunit alcohol dehydrogenase family)</fullName>
    </submittedName>
</protein>
<comment type="similarity">
    <text evidence="1">Belongs to the short-chain dehydrogenases/reductases (SDR) family.</text>
</comment>
<dbReference type="CDD" id="cd05233">
    <property type="entry name" value="SDR_c"/>
    <property type="match status" value="1"/>
</dbReference>
<dbReference type="Pfam" id="PF13561">
    <property type="entry name" value="adh_short_C2"/>
    <property type="match status" value="1"/>
</dbReference>
<reference evidence="3 4" key="1">
    <citation type="submission" date="2019-06" db="EMBL/GenBank/DDBJ databases">
        <title>Sequencing the genomes of 1000 actinobacteria strains.</title>
        <authorList>
            <person name="Klenk H.-P."/>
        </authorList>
    </citation>
    <scope>NUCLEOTIDE SEQUENCE [LARGE SCALE GENOMIC DNA]</scope>
    <source>
        <strain evidence="3 4">DSM 44826</strain>
    </source>
</reference>
<dbReference type="PRINTS" id="PR00080">
    <property type="entry name" value="SDRFAMILY"/>
</dbReference>
<comment type="caution">
    <text evidence="3">The sequence shown here is derived from an EMBL/GenBank/DDBJ whole genome shotgun (WGS) entry which is preliminary data.</text>
</comment>
<dbReference type="PANTHER" id="PTHR43943">
    <property type="entry name" value="DEHYDROGENASE/REDUCTASE (SDR FAMILY) MEMBER 4"/>
    <property type="match status" value="1"/>
</dbReference>
<proteinExistence type="inferred from homology"/>
<name>A0A561UN76_9ACTN</name>
<dbReference type="Proteomes" id="UP000317940">
    <property type="component" value="Unassembled WGS sequence"/>
</dbReference>
<accession>A0A561UN76</accession>
<dbReference type="NCBIfam" id="NF005559">
    <property type="entry name" value="PRK07231.1"/>
    <property type="match status" value="1"/>
</dbReference>
<dbReference type="GO" id="GO:0016491">
    <property type="term" value="F:oxidoreductase activity"/>
    <property type="evidence" value="ECO:0007669"/>
    <property type="project" value="UniProtKB-KW"/>
</dbReference>
<dbReference type="PANTHER" id="PTHR43943:SF2">
    <property type="entry name" value="DEHYDROGENASE_REDUCTASE 4"/>
    <property type="match status" value="1"/>
</dbReference>
<dbReference type="FunFam" id="3.40.50.720:FF:000084">
    <property type="entry name" value="Short-chain dehydrogenase reductase"/>
    <property type="match status" value="1"/>
</dbReference>
<evidence type="ECO:0000313" key="3">
    <source>
        <dbReference type="EMBL" id="TWG00807.1"/>
    </source>
</evidence>
<keyword evidence="4" id="KW-1185">Reference proteome</keyword>